<name>A0A0M3I230_ASCLU</name>
<feature type="compositionally biased region" description="Basic and acidic residues" evidence="1">
    <location>
        <begin position="26"/>
        <end position="36"/>
    </location>
</feature>
<dbReference type="AlphaFoldDB" id="A0A0M3I230"/>
<organism evidence="2 3">
    <name type="scientific">Ascaris lumbricoides</name>
    <name type="common">Giant roundworm</name>
    <dbReference type="NCBI Taxonomy" id="6252"/>
    <lineage>
        <taxon>Eukaryota</taxon>
        <taxon>Metazoa</taxon>
        <taxon>Ecdysozoa</taxon>
        <taxon>Nematoda</taxon>
        <taxon>Chromadorea</taxon>
        <taxon>Rhabditida</taxon>
        <taxon>Spirurina</taxon>
        <taxon>Ascaridomorpha</taxon>
        <taxon>Ascaridoidea</taxon>
        <taxon>Ascarididae</taxon>
        <taxon>Ascaris</taxon>
    </lineage>
</organism>
<proteinExistence type="predicted"/>
<evidence type="ECO:0000256" key="1">
    <source>
        <dbReference type="SAM" id="MobiDB-lite"/>
    </source>
</evidence>
<evidence type="ECO:0000313" key="3">
    <source>
        <dbReference type="WBParaSite" id="ALUE_0001046201-mRNA-1"/>
    </source>
</evidence>
<protein>
    <submittedName>
        <fullName evidence="3">Ovule protein</fullName>
    </submittedName>
</protein>
<keyword evidence="2" id="KW-1185">Reference proteome</keyword>
<dbReference type="Proteomes" id="UP000036681">
    <property type="component" value="Unplaced"/>
</dbReference>
<feature type="region of interest" description="Disordered" evidence="1">
    <location>
        <begin position="21"/>
        <end position="73"/>
    </location>
</feature>
<feature type="compositionally biased region" description="Basic and acidic residues" evidence="1">
    <location>
        <begin position="42"/>
        <end position="63"/>
    </location>
</feature>
<evidence type="ECO:0000313" key="2">
    <source>
        <dbReference type="Proteomes" id="UP000036681"/>
    </source>
</evidence>
<sequence length="73" mass="8287">MSSVIRIHLIPEASQCILGHLQSGNEMKDASKEVHPSKRKSEKNSGKNKDGRKSSWFEQRDRQVSSCCMSMHD</sequence>
<accession>A0A0M3I230</accession>
<dbReference type="WBParaSite" id="ALUE_0001046201-mRNA-1">
    <property type="protein sequence ID" value="ALUE_0001046201-mRNA-1"/>
    <property type="gene ID" value="ALUE_0001046201"/>
</dbReference>
<feature type="compositionally biased region" description="Polar residues" evidence="1">
    <location>
        <begin position="64"/>
        <end position="73"/>
    </location>
</feature>
<reference evidence="3" key="1">
    <citation type="submission" date="2017-02" db="UniProtKB">
        <authorList>
            <consortium name="WormBaseParasite"/>
        </authorList>
    </citation>
    <scope>IDENTIFICATION</scope>
</reference>